<dbReference type="Proteomes" id="UP000031671">
    <property type="component" value="Unassembled WGS sequence"/>
</dbReference>
<evidence type="ECO:0000313" key="2">
    <source>
        <dbReference type="Proteomes" id="UP000031671"/>
    </source>
</evidence>
<organism evidence="1 2">
    <name type="scientific">Vibrio ishigakensis</name>
    <dbReference type="NCBI Taxonomy" id="1481914"/>
    <lineage>
        <taxon>Bacteria</taxon>
        <taxon>Pseudomonadati</taxon>
        <taxon>Pseudomonadota</taxon>
        <taxon>Gammaproteobacteria</taxon>
        <taxon>Vibrionales</taxon>
        <taxon>Vibrionaceae</taxon>
        <taxon>Vibrio</taxon>
    </lineage>
</organism>
<evidence type="ECO:0000313" key="1">
    <source>
        <dbReference type="EMBL" id="GAM59065.1"/>
    </source>
</evidence>
<gene>
    <name evidence="1" type="ORF">JCM19231_898</name>
</gene>
<name>A0A0B8NWY1_9VIBR</name>
<accession>A0A0B8NWY1</accession>
<comment type="caution">
    <text evidence="1">The sequence shown here is derived from an EMBL/GenBank/DDBJ whole genome shotgun (WGS) entry which is preliminary data.</text>
</comment>
<dbReference type="AlphaFoldDB" id="A0A0B8NWY1"/>
<proteinExistence type="predicted"/>
<reference evidence="1 2" key="1">
    <citation type="submission" date="2015-01" db="EMBL/GenBank/DDBJ databases">
        <title>Vibrio sp. C1 JCM 19231 whole genome shotgun sequence.</title>
        <authorList>
            <person name="Sawabe T."/>
            <person name="Meirelles P."/>
            <person name="Feng G."/>
            <person name="Sayaka M."/>
            <person name="Hattori M."/>
            <person name="Ohkuma M."/>
        </authorList>
    </citation>
    <scope>NUCLEOTIDE SEQUENCE [LARGE SCALE GENOMIC DNA]</scope>
    <source>
        <strain evidence="2">JCM 19231</strain>
    </source>
</reference>
<keyword evidence="2" id="KW-1185">Reference proteome</keyword>
<dbReference type="EMBL" id="BBRZ01000121">
    <property type="protein sequence ID" value="GAM59065.1"/>
    <property type="molecule type" value="Genomic_DNA"/>
</dbReference>
<reference evidence="1 2" key="2">
    <citation type="submission" date="2015-01" db="EMBL/GenBank/DDBJ databases">
        <authorList>
            <consortium name="NBRP consortium"/>
            <person name="Sawabe T."/>
            <person name="Meirelles P."/>
            <person name="Feng G."/>
            <person name="Sayaka M."/>
            <person name="Hattori M."/>
            <person name="Ohkuma M."/>
        </authorList>
    </citation>
    <scope>NUCLEOTIDE SEQUENCE [LARGE SCALE GENOMIC DNA]</scope>
    <source>
        <strain evidence="2">JCM 19231</strain>
    </source>
</reference>
<protein>
    <submittedName>
        <fullName evidence="1">Uncharacterized protein</fullName>
    </submittedName>
</protein>
<sequence length="48" mass="5181">MDLDRASSELNEKLSAIGGTAKRCGSEVCSNSSKFCYPSNASLYRYGI</sequence>